<keyword evidence="4" id="KW-0276">Fatty acid metabolism</keyword>
<dbReference type="NCBIfam" id="NF005908">
    <property type="entry name" value="PRK07889.1"/>
    <property type="match status" value="1"/>
</dbReference>
<comment type="similarity">
    <text evidence="2">Belongs to the short-chain dehydrogenases/reductases (SDR) family. FabI subfamily.</text>
</comment>
<keyword evidence="5" id="KW-0560">Oxidoreductase</keyword>
<gene>
    <name evidence="8" type="ORF">UFOPK3547_00454</name>
</gene>
<evidence type="ECO:0000313" key="8">
    <source>
        <dbReference type="EMBL" id="CAB4339528.1"/>
    </source>
</evidence>
<dbReference type="SUPFAM" id="SSF51735">
    <property type="entry name" value="NAD(P)-binding Rossmann-fold domains"/>
    <property type="match status" value="1"/>
</dbReference>
<organism evidence="8">
    <name type="scientific">freshwater metagenome</name>
    <dbReference type="NCBI Taxonomy" id="449393"/>
    <lineage>
        <taxon>unclassified sequences</taxon>
        <taxon>metagenomes</taxon>
        <taxon>ecological metagenomes</taxon>
    </lineage>
</organism>
<evidence type="ECO:0000256" key="7">
    <source>
        <dbReference type="ARBA" id="ARBA00023160"/>
    </source>
</evidence>
<dbReference type="AlphaFoldDB" id="A0A6J5ZDN4"/>
<keyword evidence="6" id="KW-0443">Lipid metabolism</keyword>
<dbReference type="InterPro" id="IPR002347">
    <property type="entry name" value="SDR_fam"/>
</dbReference>
<evidence type="ECO:0000256" key="4">
    <source>
        <dbReference type="ARBA" id="ARBA00022832"/>
    </source>
</evidence>
<dbReference type="InterPro" id="IPR014358">
    <property type="entry name" value="Enoyl-ACP_Rdtase_NADH"/>
</dbReference>
<dbReference type="GO" id="GO:0006633">
    <property type="term" value="P:fatty acid biosynthetic process"/>
    <property type="evidence" value="ECO:0007669"/>
    <property type="project" value="UniProtKB-KW"/>
</dbReference>
<dbReference type="Pfam" id="PF13561">
    <property type="entry name" value="adh_short_C2"/>
    <property type="match status" value="1"/>
</dbReference>
<evidence type="ECO:0000256" key="1">
    <source>
        <dbReference type="ARBA" id="ARBA00005189"/>
    </source>
</evidence>
<keyword evidence="3" id="KW-0444">Lipid biosynthesis</keyword>
<dbReference type="EMBL" id="CAESAN010000026">
    <property type="protein sequence ID" value="CAB4339528.1"/>
    <property type="molecule type" value="Genomic_DNA"/>
</dbReference>
<dbReference type="GO" id="GO:0004318">
    <property type="term" value="F:enoyl-[acyl-carrier-protein] reductase (NADH) activity"/>
    <property type="evidence" value="ECO:0007669"/>
    <property type="project" value="InterPro"/>
</dbReference>
<name>A0A6J5ZDN4_9ZZZZ</name>
<sequence length="269" mass="28329">MILNGKRLLITGVVNDDSIAYATARRAQELGAELVLSAFPRDLANALEAARTLPVEPPIIAADLSSEADAAALCYSVKELWGELDGALHAIAFAPRSALSGEFIEAPPGDLDIAFQTSAVSYASLARIIRDLSPGPGSSLVGLDFDAAGAWPVYNWMGVCKAALESVNRYVARDLGRDGIRANLIAAGPIHTRAASGIPDFELLLEAWEGRSPLEWDPGDSYPVADAACFLFSDLSRAITGEILHVDGGYHAMAGALREPVRSAAAGDK</sequence>
<evidence type="ECO:0000256" key="3">
    <source>
        <dbReference type="ARBA" id="ARBA00022516"/>
    </source>
</evidence>
<dbReference type="PANTHER" id="PTHR43159">
    <property type="entry name" value="ENOYL-[ACYL-CARRIER-PROTEIN] REDUCTASE"/>
    <property type="match status" value="1"/>
</dbReference>
<proteinExistence type="inferred from homology"/>
<dbReference type="PANTHER" id="PTHR43159:SF2">
    <property type="entry name" value="ENOYL-[ACYL-CARRIER-PROTEIN] REDUCTASE [NADH], CHLOROPLASTIC"/>
    <property type="match status" value="1"/>
</dbReference>
<comment type="pathway">
    <text evidence="1">Lipid metabolism.</text>
</comment>
<protein>
    <submittedName>
        <fullName evidence="8">Unannotated protein</fullName>
    </submittedName>
</protein>
<dbReference type="InterPro" id="IPR036291">
    <property type="entry name" value="NAD(P)-bd_dom_sf"/>
</dbReference>
<dbReference type="Gene3D" id="3.40.50.720">
    <property type="entry name" value="NAD(P)-binding Rossmann-like Domain"/>
    <property type="match status" value="1"/>
</dbReference>
<evidence type="ECO:0000256" key="6">
    <source>
        <dbReference type="ARBA" id="ARBA00023098"/>
    </source>
</evidence>
<keyword evidence="7" id="KW-0275">Fatty acid biosynthesis</keyword>
<dbReference type="PIRSF" id="PIRSF000094">
    <property type="entry name" value="Enoyl-ACP_rdct"/>
    <property type="match status" value="1"/>
</dbReference>
<accession>A0A6J5ZDN4</accession>
<evidence type="ECO:0000256" key="2">
    <source>
        <dbReference type="ARBA" id="ARBA00009233"/>
    </source>
</evidence>
<reference evidence="8" key="1">
    <citation type="submission" date="2020-05" db="EMBL/GenBank/DDBJ databases">
        <authorList>
            <person name="Chiriac C."/>
            <person name="Salcher M."/>
            <person name="Ghai R."/>
            <person name="Kavagutti S V."/>
        </authorList>
    </citation>
    <scope>NUCLEOTIDE SEQUENCE</scope>
</reference>
<evidence type="ECO:0000256" key="5">
    <source>
        <dbReference type="ARBA" id="ARBA00023002"/>
    </source>
</evidence>